<keyword evidence="1" id="KW-0812">Transmembrane</keyword>
<evidence type="ECO:0000256" key="1">
    <source>
        <dbReference type="SAM" id="Phobius"/>
    </source>
</evidence>
<dbReference type="Pfam" id="PF09842">
    <property type="entry name" value="DUF2069"/>
    <property type="match status" value="1"/>
</dbReference>
<feature type="transmembrane region" description="Helical" evidence="1">
    <location>
        <begin position="20"/>
        <end position="39"/>
    </location>
</feature>
<reference evidence="2" key="1">
    <citation type="submission" date="2019-02" db="EMBL/GenBank/DDBJ databases">
        <authorList>
            <consortium name="Genoscope - CEA"/>
            <person name="William W."/>
        </authorList>
    </citation>
    <scope>NUCLEOTIDE SEQUENCE [LARGE SCALE GENOMIC DNA]</scope>
    <source>
        <strain evidence="2">YSy11</strain>
    </source>
</reference>
<dbReference type="STRING" id="437900.GCA_001940335_02338"/>
<dbReference type="RefSeq" id="WP_069901608.1">
    <property type="nucleotide sequence ID" value="NZ_FPBC01000009.1"/>
</dbReference>
<keyword evidence="1" id="KW-0472">Membrane</keyword>
<dbReference type="InterPro" id="IPR018643">
    <property type="entry name" value="DUF2069_membrane"/>
</dbReference>
<gene>
    <name evidence="2" type="ORF">PMYSY11_3088</name>
</gene>
<proteinExistence type="predicted"/>
<keyword evidence="1" id="KW-1133">Transmembrane helix</keyword>
<dbReference type="EMBL" id="LR215729">
    <property type="protein sequence ID" value="VEV98132.1"/>
    <property type="molecule type" value="Genomic_DNA"/>
</dbReference>
<feature type="transmembrane region" description="Helical" evidence="1">
    <location>
        <begin position="51"/>
        <end position="71"/>
    </location>
</feature>
<sequence length="135" mass="15124">MAKAKKPLPSLEWLQPRVQASRIISLVLFVALALLIAVWNLGFADLHGARTWVVMCIQLLPLLLLAPGMFLGHARGHAWTCFVINLYFIQGILAAIDPSRAVFGVLETIISFSLFCSALLYTRWKFQQDRKLSGE</sequence>
<organism evidence="2">
    <name type="scientific">Pseudomonas marincola</name>
    <dbReference type="NCBI Taxonomy" id="437900"/>
    <lineage>
        <taxon>Bacteria</taxon>
        <taxon>Pseudomonadati</taxon>
        <taxon>Pseudomonadota</taxon>
        <taxon>Gammaproteobacteria</taxon>
        <taxon>Pseudomonadales</taxon>
        <taxon>Pseudomonadaceae</taxon>
        <taxon>Pseudomonas</taxon>
    </lineage>
</organism>
<protein>
    <recommendedName>
        <fullName evidence="3">DUF2069 domain-containing protein</fullName>
    </recommendedName>
</protein>
<feature type="transmembrane region" description="Helical" evidence="1">
    <location>
        <begin position="102"/>
        <end position="121"/>
    </location>
</feature>
<name>A0A1I7CVP2_9PSED</name>
<evidence type="ECO:0008006" key="3">
    <source>
        <dbReference type="Google" id="ProtNLM"/>
    </source>
</evidence>
<evidence type="ECO:0000313" key="2">
    <source>
        <dbReference type="EMBL" id="VEV98132.1"/>
    </source>
</evidence>
<accession>A0A1I7CVP2</accession>
<feature type="transmembrane region" description="Helical" evidence="1">
    <location>
        <begin position="78"/>
        <end position="96"/>
    </location>
</feature>
<dbReference type="AlphaFoldDB" id="A0A1I7CVP2"/>